<organism evidence="5 6">
    <name type="scientific">Candidatus Phocaeicola excrementipullorum</name>
    <dbReference type="NCBI Taxonomy" id="2838731"/>
    <lineage>
        <taxon>Bacteria</taxon>
        <taxon>Pseudomonadati</taxon>
        <taxon>Bacteroidota</taxon>
        <taxon>Bacteroidia</taxon>
        <taxon>Bacteroidales</taxon>
        <taxon>Bacteroidaceae</taxon>
        <taxon>Phocaeicola</taxon>
    </lineage>
</organism>
<comment type="similarity">
    <text evidence="2">Belongs to the 5'-nucleotidase family.</text>
</comment>
<dbReference type="GO" id="GO:0009166">
    <property type="term" value="P:nucleotide catabolic process"/>
    <property type="evidence" value="ECO:0007669"/>
    <property type="project" value="InterPro"/>
</dbReference>
<reference evidence="5" key="2">
    <citation type="submission" date="2021-04" db="EMBL/GenBank/DDBJ databases">
        <authorList>
            <person name="Gilroy R."/>
        </authorList>
    </citation>
    <scope>NUCLEOTIDE SEQUENCE</scope>
    <source>
        <strain evidence="5">8470</strain>
    </source>
</reference>
<feature type="signal peptide" evidence="2">
    <location>
        <begin position="1"/>
        <end position="20"/>
    </location>
</feature>
<dbReference type="PRINTS" id="PR01607">
    <property type="entry name" value="APYRASEFAMLY"/>
</dbReference>
<dbReference type="SUPFAM" id="SSF56300">
    <property type="entry name" value="Metallo-dependent phosphatases"/>
    <property type="match status" value="1"/>
</dbReference>
<dbReference type="Pfam" id="PF00149">
    <property type="entry name" value="Metallophos"/>
    <property type="match status" value="1"/>
</dbReference>
<evidence type="ECO:0000256" key="1">
    <source>
        <dbReference type="ARBA" id="ARBA00022729"/>
    </source>
</evidence>
<evidence type="ECO:0000313" key="6">
    <source>
        <dbReference type="Proteomes" id="UP000784286"/>
    </source>
</evidence>
<evidence type="ECO:0000313" key="5">
    <source>
        <dbReference type="EMBL" id="MBU3856109.1"/>
    </source>
</evidence>
<dbReference type="GO" id="GO:0030288">
    <property type="term" value="C:outer membrane-bounded periplasmic space"/>
    <property type="evidence" value="ECO:0007669"/>
    <property type="project" value="TreeGrafter"/>
</dbReference>
<dbReference type="InterPro" id="IPR029052">
    <property type="entry name" value="Metallo-depent_PP-like"/>
</dbReference>
<feature type="domain" description="5'-Nucleotidase C-terminal" evidence="4">
    <location>
        <begin position="336"/>
        <end position="506"/>
    </location>
</feature>
<feature type="chain" id="PRO_5038171323" evidence="2">
    <location>
        <begin position="21"/>
        <end position="575"/>
    </location>
</feature>
<dbReference type="InterPro" id="IPR004843">
    <property type="entry name" value="Calcineurin-like_PHP"/>
</dbReference>
<dbReference type="Proteomes" id="UP000784286">
    <property type="component" value="Unassembled WGS sequence"/>
</dbReference>
<dbReference type="GO" id="GO:0016787">
    <property type="term" value="F:hydrolase activity"/>
    <property type="evidence" value="ECO:0007669"/>
    <property type="project" value="UniProtKB-KW"/>
</dbReference>
<dbReference type="AlphaFoldDB" id="A0A948X2L6"/>
<dbReference type="SUPFAM" id="SSF55816">
    <property type="entry name" value="5'-nucleotidase (syn. UDP-sugar hydrolase), C-terminal domain"/>
    <property type="match status" value="1"/>
</dbReference>
<proteinExistence type="inferred from homology"/>
<comment type="caution">
    <text evidence="5">The sequence shown here is derived from an EMBL/GenBank/DDBJ whole genome shotgun (WGS) entry which is preliminary data.</text>
</comment>
<dbReference type="InterPro" id="IPR036907">
    <property type="entry name" value="5'-Nucleotdase_C_sf"/>
</dbReference>
<dbReference type="GO" id="GO:0000166">
    <property type="term" value="F:nucleotide binding"/>
    <property type="evidence" value="ECO:0007669"/>
    <property type="project" value="UniProtKB-KW"/>
</dbReference>
<feature type="domain" description="Calcineurin-like phosphoesterase" evidence="3">
    <location>
        <begin position="29"/>
        <end position="255"/>
    </location>
</feature>
<dbReference type="PANTHER" id="PTHR11575:SF6">
    <property type="entry name" value="2',3'-CYCLIC-NUCLEOTIDE 2'-PHOSPHODIESTERASE_3'-NUCLEOTIDASE"/>
    <property type="match status" value="1"/>
</dbReference>
<name>A0A948X2L6_9BACT</name>
<accession>A0A948X2L6</accession>
<evidence type="ECO:0000259" key="4">
    <source>
        <dbReference type="Pfam" id="PF02872"/>
    </source>
</evidence>
<dbReference type="InterPro" id="IPR008334">
    <property type="entry name" value="5'-Nucleotdase_C"/>
</dbReference>
<keyword evidence="2" id="KW-0378">Hydrolase</keyword>
<dbReference type="EMBL" id="JAHLFJ010000057">
    <property type="protein sequence ID" value="MBU3856109.1"/>
    <property type="molecule type" value="Genomic_DNA"/>
</dbReference>
<keyword evidence="2" id="KW-0547">Nucleotide-binding</keyword>
<sequence>MKYLICLMTLLGMMRVQLLASDVHTVTLKLVETSDVHGCYFPYDFINRKPMKGSLARVSDYVKRLRKEYGENVILMDNGDILQGQPTAYYYNYIDTASLHLNAEMLNYMCYDVGNMGNHDIETGHAVYDRWIRDCGFPVLGANVTDVKTGKPYLPPYRVFEKEGVRIAVLGMITPSIPSWLPERLWSGLRFEDMEQAARKWVDIIREKECPDVLVGLFHSGPEGNKLDNVVENASALVARNVPGFDVVFMGHDHVRACEKTVNAAGDSVLLVNPANMARTVAEVTLEIRKDKMGKVAGKSVSGKLVSMDDYEADRDFMKTFHSQYDAVSRFVARKIGSIDRTISSKDAFFGPSAFVDLIHRLQLEITGADISFCAPLSATAEIRKGDIYMSDMFNLYKYENLLYVMELSGREIKDFLEMSYALWTGRMQQADDHLILLNEKDNGFGRFKNPSFNFDSAAGIIYTVDVTKPEGKKITVRSMADGTPFDMDKIYKVAVNSYRGNGGGDLLTKGAGIPKAELAERIIFSTDKDLRFYLMQEIEKAGVLSPEPLNQWRFVPEEWTVPAAKRDCQLLFGK</sequence>
<protein>
    <submittedName>
        <fullName evidence="5">Bifunctional metallophosphatase/5'-nucleotidase</fullName>
    </submittedName>
</protein>
<dbReference type="InterPro" id="IPR006179">
    <property type="entry name" value="5_nucleotidase/apyrase"/>
</dbReference>
<dbReference type="Pfam" id="PF02872">
    <property type="entry name" value="5_nucleotid_C"/>
    <property type="match status" value="1"/>
</dbReference>
<dbReference type="PANTHER" id="PTHR11575">
    <property type="entry name" value="5'-NUCLEOTIDASE-RELATED"/>
    <property type="match status" value="1"/>
</dbReference>
<dbReference type="Gene3D" id="3.90.780.10">
    <property type="entry name" value="5'-Nucleotidase, C-terminal domain"/>
    <property type="match status" value="1"/>
</dbReference>
<evidence type="ECO:0000259" key="3">
    <source>
        <dbReference type="Pfam" id="PF00149"/>
    </source>
</evidence>
<reference evidence="5" key="1">
    <citation type="journal article" date="2021" name="PeerJ">
        <title>Extensive microbial diversity within the chicken gut microbiome revealed by metagenomics and culture.</title>
        <authorList>
            <person name="Gilroy R."/>
            <person name="Ravi A."/>
            <person name="Getino M."/>
            <person name="Pursley I."/>
            <person name="Horton D.L."/>
            <person name="Alikhan N.F."/>
            <person name="Baker D."/>
            <person name="Gharbi K."/>
            <person name="Hall N."/>
            <person name="Watson M."/>
            <person name="Adriaenssens E.M."/>
            <person name="Foster-Nyarko E."/>
            <person name="Jarju S."/>
            <person name="Secka A."/>
            <person name="Antonio M."/>
            <person name="Oren A."/>
            <person name="Chaudhuri R.R."/>
            <person name="La Ragione R."/>
            <person name="Hildebrand F."/>
            <person name="Pallen M.J."/>
        </authorList>
    </citation>
    <scope>NUCLEOTIDE SEQUENCE</scope>
    <source>
        <strain evidence="5">8470</strain>
    </source>
</reference>
<gene>
    <name evidence="5" type="ORF">H9928_06075</name>
</gene>
<keyword evidence="1 2" id="KW-0732">Signal</keyword>
<evidence type="ECO:0000256" key="2">
    <source>
        <dbReference type="RuleBase" id="RU362119"/>
    </source>
</evidence>
<dbReference type="Gene3D" id="3.60.21.10">
    <property type="match status" value="1"/>
</dbReference>